<dbReference type="InterPro" id="IPR012347">
    <property type="entry name" value="Ferritin-like"/>
</dbReference>
<dbReference type="Gene3D" id="1.20.1260.10">
    <property type="match status" value="1"/>
</dbReference>
<gene>
    <name evidence="3" type="ORF">GCM10010991_07040</name>
</gene>
<evidence type="ECO:0000256" key="1">
    <source>
        <dbReference type="SAM" id="SignalP"/>
    </source>
</evidence>
<keyword evidence="1" id="KW-0732">Signal</keyword>
<dbReference type="Proteomes" id="UP000598196">
    <property type="component" value="Unassembled WGS sequence"/>
</dbReference>
<evidence type="ECO:0000313" key="3">
    <source>
        <dbReference type="EMBL" id="GGO26396.1"/>
    </source>
</evidence>
<dbReference type="RefSeq" id="WP_146285524.1">
    <property type="nucleotide sequence ID" value="NZ_BMLP01000001.1"/>
</dbReference>
<dbReference type="OrthoDB" id="517560at2"/>
<dbReference type="InterPro" id="IPR005183">
    <property type="entry name" value="DUF305_CopM-like"/>
</dbReference>
<keyword evidence="4" id="KW-1185">Reference proteome</keyword>
<reference evidence="3 4" key="1">
    <citation type="journal article" date="2014" name="Int. J. Syst. Evol. Microbiol.">
        <title>Complete genome sequence of Corynebacterium casei LMG S-19264T (=DSM 44701T), isolated from a smear-ripened cheese.</title>
        <authorList>
            <consortium name="US DOE Joint Genome Institute (JGI-PGF)"/>
            <person name="Walter F."/>
            <person name="Albersmeier A."/>
            <person name="Kalinowski J."/>
            <person name="Ruckert C."/>
        </authorList>
    </citation>
    <scope>NUCLEOTIDE SEQUENCE [LARGE SCALE GENOMIC DNA]</scope>
    <source>
        <strain evidence="3 4">CGMCC 1.7029</strain>
    </source>
</reference>
<organism evidence="3 4">
    <name type="scientific">Gemmobacter aquaticus</name>
    <dbReference type="NCBI Taxonomy" id="490185"/>
    <lineage>
        <taxon>Bacteria</taxon>
        <taxon>Pseudomonadati</taxon>
        <taxon>Pseudomonadota</taxon>
        <taxon>Alphaproteobacteria</taxon>
        <taxon>Rhodobacterales</taxon>
        <taxon>Paracoccaceae</taxon>
        <taxon>Gemmobacter</taxon>
    </lineage>
</organism>
<proteinExistence type="predicted"/>
<sequence length="118" mass="12713">MKLTSALILMFLAAPAIAQETDHSGHGATATNDAPSTQEYIVAMDRMHDDMGAVKYTGNADVDFIAGMIPHHQGAVDMAKVVLQHGTDPDVRALAEQVIATQEAEIAWMTDWLSKHGQ</sequence>
<accession>A0A918DBH8</accession>
<dbReference type="Pfam" id="PF03713">
    <property type="entry name" value="DUF305"/>
    <property type="match status" value="1"/>
</dbReference>
<feature type="signal peptide" evidence="1">
    <location>
        <begin position="1"/>
        <end position="18"/>
    </location>
</feature>
<comment type="caution">
    <text evidence="3">The sequence shown here is derived from an EMBL/GenBank/DDBJ whole genome shotgun (WGS) entry which is preliminary data.</text>
</comment>
<dbReference type="PANTHER" id="PTHR36933:SF1">
    <property type="entry name" value="SLL0788 PROTEIN"/>
    <property type="match status" value="1"/>
</dbReference>
<protein>
    <recommendedName>
        <fullName evidence="2">DUF305 domain-containing protein</fullName>
    </recommendedName>
</protein>
<evidence type="ECO:0000259" key="2">
    <source>
        <dbReference type="Pfam" id="PF03713"/>
    </source>
</evidence>
<dbReference type="AlphaFoldDB" id="A0A918DBH8"/>
<feature type="chain" id="PRO_5037057472" description="DUF305 domain-containing protein" evidence="1">
    <location>
        <begin position="19"/>
        <end position="118"/>
    </location>
</feature>
<dbReference type="EMBL" id="BMLP01000001">
    <property type="protein sequence ID" value="GGO26396.1"/>
    <property type="molecule type" value="Genomic_DNA"/>
</dbReference>
<name>A0A918DBH8_9RHOB</name>
<evidence type="ECO:0000313" key="4">
    <source>
        <dbReference type="Proteomes" id="UP000598196"/>
    </source>
</evidence>
<feature type="domain" description="DUF305" evidence="2">
    <location>
        <begin position="61"/>
        <end position="118"/>
    </location>
</feature>
<dbReference type="PANTHER" id="PTHR36933">
    <property type="entry name" value="SLL0788 PROTEIN"/>
    <property type="match status" value="1"/>
</dbReference>